<dbReference type="GO" id="GO:0005737">
    <property type="term" value="C:cytoplasm"/>
    <property type="evidence" value="ECO:0007669"/>
    <property type="project" value="UniProtKB-SubCell"/>
</dbReference>
<protein>
    <recommendedName>
        <fullName evidence="23">Cystathionine beta-lyase</fullName>
        <ecNumber evidence="5">2.7.1.36</ecNumber>
        <ecNumber evidence="6">4.4.1.13</ecNumber>
    </recommendedName>
    <alternativeName>
        <fullName evidence="20">Cysteine-S-conjugate beta-lyase</fullName>
    </alternativeName>
</protein>
<dbReference type="UniPathway" id="UPA00057">
    <property type="reaction ID" value="UER00098"/>
</dbReference>
<evidence type="ECO:0000256" key="5">
    <source>
        <dbReference type="ARBA" id="ARBA00012103"/>
    </source>
</evidence>
<dbReference type="GO" id="GO:0019346">
    <property type="term" value="P:transsulfuration"/>
    <property type="evidence" value="ECO:0007669"/>
    <property type="project" value="InterPro"/>
</dbReference>
<keyword evidence="10" id="KW-0547">Nucleotide-binding</keyword>
<keyword evidence="15" id="KW-0486">Methionine biosynthesis</keyword>
<sequence>MAPPSSSQATWSFSTLCATVSDPDHPDQYGSSSVPIYQSTTFKGLPGSANKASEEFDYSRSGNPTRTVLQQHLSKIQGCKYSMAVATGMACLDVITRSVKPGECIIAGDDIYGGTNRLLGLLASNGGINTKHIDTTDASILEETVRQTVKDHAEGKGPRLAMVLLETPTNPLLKVVDIKACTAAVRKHVASVRDTVIVMDNTMMSPALMRPLELGVDVVYDSATKFLSGHHDLMAGVVATNDEQLAKSYAFVINSVGNALAPFESFLLLRGLKTLAIRLAAQQSSSQVIATHLHSLGFATNYPGLPSHPGRDAHFSQAKGAGAVISFETGDAALSQRIVGGTRLWGVSVSFGCVNSLISMPCLMSHASIDPKVRAARRLPEDLIRLCVGIEDVEDLIADLNDALLAAGAVQRQSDGSLVRVATATNGSVSETSNAVTAAPPSSSSTPSLIVSSPGKVILFGEHAVVHGVTALAASVSLRCYCLLEPRYDGRLSLALPDLNIEHSWALDELPWDALPASVQAGDAPIDLDAKLLRRIVHAVEATQGGLTESDRSHASCIAFLYLYMIVVGGVPQKAGGQSFTLRSLLPIGAGLGSSAAYSSSLAAALLHSQQKISLSEDSEAISAATAQIINRYAFLSEKVIHGNPSGVDNSVSVFGGCLAFTRPKAPRNALKANELKLLGNGLGEKRLLLTDTGVGRDTKSLVASVGKQLELEPERVGGILDEIQAIVDEATKLLSSGGDEKTLGKLISRNHELLVQLGVSHPSLETIRTTLSPLVVDSTQYALDTKLTGAGGGGCAVTLLPSSSNAAAVQEEAVKTLTKLGMQCYPTTVGGAGVSVLLAPETALGKGMMGRDGETGDVTAASGGLRQRFIGLSNEELGEWLEGGSMWKRAGGA</sequence>
<dbReference type="Proteomes" id="UP000245942">
    <property type="component" value="Unassembled WGS sequence"/>
</dbReference>
<proteinExistence type="inferred from homology"/>
<evidence type="ECO:0000256" key="22">
    <source>
        <dbReference type="ARBA" id="ARBA00047625"/>
    </source>
</evidence>
<dbReference type="PROSITE" id="PS00868">
    <property type="entry name" value="CYS_MET_METAB_PP"/>
    <property type="match status" value="1"/>
</dbReference>
<keyword evidence="27" id="KW-1185">Reference proteome</keyword>
<dbReference type="PANTHER" id="PTHR11808:SF50">
    <property type="entry name" value="CYSTATHIONINE BETA-LYASE"/>
    <property type="match status" value="1"/>
</dbReference>
<dbReference type="Gene3D" id="3.40.640.10">
    <property type="entry name" value="Type I PLP-dependent aspartate aminotransferase-like (Major domain)"/>
    <property type="match status" value="1"/>
</dbReference>
<evidence type="ECO:0000256" key="4">
    <source>
        <dbReference type="ARBA" id="ARBA00009077"/>
    </source>
</evidence>
<dbReference type="OrthoDB" id="2545919at2759"/>
<dbReference type="SUPFAM" id="SSF53383">
    <property type="entry name" value="PLP-dependent transferases"/>
    <property type="match status" value="1"/>
</dbReference>
<evidence type="ECO:0000256" key="2">
    <source>
        <dbReference type="ARBA" id="ARBA00004496"/>
    </source>
</evidence>
<dbReference type="STRING" id="1684307.A0A316U110"/>
<dbReference type="PRINTS" id="PR00959">
    <property type="entry name" value="MEVGALKINASE"/>
</dbReference>
<dbReference type="Pfam" id="PF08544">
    <property type="entry name" value="GHMP_kinases_C"/>
    <property type="match status" value="1"/>
</dbReference>
<dbReference type="InterPro" id="IPR020568">
    <property type="entry name" value="Ribosomal_Su5_D2-typ_SF"/>
</dbReference>
<evidence type="ECO:0000259" key="25">
    <source>
        <dbReference type="Pfam" id="PF08544"/>
    </source>
</evidence>
<evidence type="ECO:0000256" key="12">
    <source>
        <dbReference type="ARBA" id="ARBA00022840"/>
    </source>
</evidence>
<keyword evidence="14" id="KW-0443">Lipid metabolism</keyword>
<dbReference type="EC" id="4.4.1.13" evidence="6"/>
<dbReference type="EC" id="2.7.1.36" evidence="5"/>
<dbReference type="GO" id="GO:0019287">
    <property type="term" value="P:isopentenyl diphosphate biosynthetic process, mevalonate pathway"/>
    <property type="evidence" value="ECO:0007669"/>
    <property type="project" value="UniProtKB-UniPathway"/>
</dbReference>
<evidence type="ECO:0000256" key="1">
    <source>
        <dbReference type="ARBA" id="ARBA00001933"/>
    </source>
</evidence>
<accession>A0A316U110</accession>
<dbReference type="Gene3D" id="3.30.230.10">
    <property type="match status" value="1"/>
</dbReference>
<evidence type="ECO:0000256" key="16">
    <source>
        <dbReference type="ARBA" id="ARBA00023239"/>
    </source>
</evidence>
<dbReference type="InterPro" id="IPR006204">
    <property type="entry name" value="GHMP_kinase_N_dom"/>
</dbReference>
<dbReference type="AlphaFoldDB" id="A0A316U110"/>
<keyword evidence="12" id="KW-0067">ATP-binding</keyword>
<evidence type="ECO:0000256" key="9">
    <source>
        <dbReference type="ARBA" id="ARBA00022679"/>
    </source>
</evidence>
<feature type="domain" description="GHMP kinase C-terminal" evidence="25">
    <location>
        <begin position="739"/>
        <end position="815"/>
    </location>
</feature>
<evidence type="ECO:0000256" key="21">
    <source>
        <dbReference type="ARBA" id="ARBA00047517"/>
    </source>
</evidence>
<dbReference type="GO" id="GO:0004496">
    <property type="term" value="F:mevalonate kinase activity"/>
    <property type="evidence" value="ECO:0007669"/>
    <property type="project" value="UniProtKB-EC"/>
</dbReference>
<dbReference type="GO" id="GO:0047804">
    <property type="term" value="F:cysteine-S-conjugate beta-lyase activity"/>
    <property type="evidence" value="ECO:0007669"/>
    <property type="project" value="UniProtKB-EC"/>
</dbReference>
<dbReference type="NCBIfam" id="TIGR01329">
    <property type="entry name" value="cysta_beta_ly_E"/>
    <property type="match status" value="1"/>
</dbReference>
<evidence type="ECO:0000256" key="7">
    <source>
        <dbReference type="ARBA" id="ARBA00022516"/>
    </source>
</evidence>
<dbReference type="InterPro" id="IPR015424">
    <property type="entry name" value="PyrdxlP-dep_Trfase"/>
</dbReference>
<evidence type="ECO:0000256" key="13">
    <source>
        <dbReference type="ARBA" id="ARBA00022898"/>
    </source>
</evidence>
<dbReference type="InterPro" id="IPR000277">
    <property type="entry name" value="Cys/Met-Metab_PyrdxlP-dep_enz"/>
</dbReference>
<dbReference type="Gene3D" id="3.30.70.890">
    <property type="entry name" value="GHMP kinase, C-terminal domain"/>
    <property type="match status" value="1"/>
</dbReference>
<evidence type="ECO:0000256" key="14">
    <source>
        <dbReference type="ARBA" id="ARBA00023098"/>
    </source>
</evidence>
<dbReference type="FunFam" id="3.40.640.10:FF:000009">
    <property type="entry name" value="Cystathionine gamma-synthase homolog"/>
    <property type="match status" value="1"/>
</dbReference>
<dbReference type="PROSITE" id="PS00627">
    <property type="entry name" value="GHMP_KINASES_ATP"/>
    <property type="match status" value="1"/>
</dbReference>
<dbReference type="PANTHER" id="PTHR11808">
    <property type="entry name" value="TRANS-SULFURATION ENZYME FAMILY MEMBER"/>
    <property type="match status" value="1"/>
</dbReference>
<dbReference type="InterPro" id="IPR015422">
    <property type="entry name" value="PyrdxlP-dep_Trfase_small"/>
</dbReference>
<dbReference type="InterPro" id="IPR006238">
    <property type="entry name" value="Cys_b_lyase_euk"/>
</dbReference>
<evidence type="ECO:0000256" key="17">
    <source>
        <dbReference type="ARBA" id="ARBA00029310"/>
    </source>
</evidence>
<evidence type="ECO:0000256" key="6">
    <source>
        <dbReference type="ARBA" id="ARBA00012224"/>
    </source>
</evidence>
<dbReference type="FunFam" id="3.90.1150.10:FF:000013">
    <property type="entry name" value="Cystathionine beta-lyase"/>
    <property type="match status" value="1"/>
</dbReference>
<dbReference type="InterPro" id="IPR006205">
    <property type="entry name" value="Mev_gal_kin"/>
</dbReference>
<keyword evidence="11" id="KW-0418">Kinase</keyword>
<dbReference type="SUPFAM" id="SSF55060">
    <property type="entry name" value="GHMP Kinase, C-terminal domain"/>
    <property type="match status" value="1"/>
</dbReference>
<dbReference type="GeneID" id="37012742"/>
<evidence type="ECO:0000256" key="15">
    <source>
        <dbReference type="ARBA" id="ARBA00023167"/>
    </source>
</evidence>
<dbReference type="Pfam" id="PF01053">
    <property type="entry name" value="Cys_Met_Meta_PP"/>
    <property type="match status" value="1"/>
</dbReference>
<gene>
    <name evidence="26" type="ORF">BCV69DRAFT_273445</name>
</gene>
<feature type="domain" description="GHMP kinase N-terminal" evidence="24">
    <location>
        <begin position="577"/>
        <end position="657"/>
    </location>
</feature>
<keyword evidence="8" id="KW-0028">Amino-acid biosynthesis</keyword>
<evidence type="ECO:0000256" key="8">
    <source>
        <dbReference type="ARBA" id="ARBA00022605"/>
    </source>
</evidence>
<comment type="similarity">
    <text evidence="3">Belongs to the GHMP kinase family. Mevalonate kinase subfamily.</text>
</comment>
<dbReference type="InterPro" id="IPR036554">
    <property type="entry name" value="GHMP_kinase_C_sf"/>
</dbReference>
<dbReference type="GO" id="GO:0005524">
    <property type="term" value="F:ATP binding"/>
    <property type="evidence" value="ECO:0007669"/>
    <property type="project" value="UniProtKB-KW"/>
</dbReference>
<dbReference type="NCBIfam" id="TIGR00549">
    <property type="entry name" value="mevalon_kin"/>
    <property type="match status" value="1"/>
</dbReference>
<keyword evidence="7" id="KW-0444">Lipid biosynthesis</keyword>
<dbReference type="GO" id="GO:0030170">
    <property type="term" value="F:pyridoxal phosphate binding"/>
    <property type="evidence" value="ECO:0007669"/>
    <property type="project" value="InterPro"/>
</dbReference>
<dbReference type="EMBL" id="KZ819335">
    <property type="protein sequence ID" value="PWN18554.1"/>
    <property type="molecule type" value="Genomic_DNA"/>
</dbReference>
<dbReference type="Pfam" id="PF00288">
    <property type="entry name" value="GHMP_kinases_N"/>
    <property type="match status" value="1"/>
</dbReference>
<evidence type="ECO:0000256" key="11">
    <source>
        <dbReference type="ARBA" id="ARBA00022777"/>
    </source>
</evidence>
<dbReference type="InterPro" id="IPR013750">
    <property type="entry name" value="GHMP_kinase_C_dom"/>
</dbReference>
<evidence type="ECO:0000259" key="24">
    <source>
        <dbReference type="Pfam" id="PF00288"/>
    </source>
</evidence>
<comment type="subcellular location">
    <subcellularLocation>
        <location evidence="2">Cytoplasm</location>
    </subcellularLocation>
</comment>
<dbReference type="RefSeq" id="XP_025345714.1">
    <property type="nucleotide sequence ID" value="XM_025491008.1"/>
</dbReference>
<dbReference type="GO" id="GO:0071266">
    <property type="term" value="P:'de novo' L-methionine biosynthetic process"/>
    <property type="evidence" value="ECO:0007669"/>
    <property type="project" value="InterPro"/>
</dbReference>
<evidence type="ECO:0000256" key="10">
    <source>
        <dbReference type="ARBA" id="ARBA00022741"/>
    </source>
</evidence>
<evidence type="ECO:0000313" key="26">
    <source>
        <dbReference type="EMBL" id="PWN18554.1"/>
    </source>
</evidence>
<dbReference type="InterPro" id="IPR006203">
    <property type="entry name" value="GHMP_knse_ATP-bd_CS"/>
</dbReference>
<name>A0A316U110_9BASI</name>
<comment type="catalytic activity">
    <reaction evidence="17">
        <text>(R)-mevalonate + ATP = (R)-5-phosphomevalonate + ADP + H(+)</text>
        <dbReference type="Rhea" id="RHEA:17065"/>
        <dbReference type="ChEBI" id="CHEBI:15378"/>
        <dbReference type="ChEBI" id="CHEBI:30616"/>
        <dbReference type="ChEBI" id="CHEBI:36464"/>
        <dbReference type="ChEBI" id="CHEBI:58146"/>
        <dbReference type="ChEBI" id="CHEBI:456216"/>
        <dbReference type="EC" id="2.7.1.36"/>
    </reaction>
    <physiologicalReaction direction="left-to-right" evidence="17">
        <dbReference type="Rhea" id="RHEA:17066"/>
    </physiologicalReaction>
</comment>
<organism evidence="26 27">
    <name type="scientific">Pseudomicrostroma glucosiphilum</name>
    <dbReference type="NCBI Taxonomy" id="1684307"/>
    <lineage>
        <taxon>Eukaryota</taxon>
        <taxon>Fungi</taxon>
        <taxon>Dikarya</taxon>
        <taxon>Basidiomycota</taxon>
        <taxon>Ustilaginomycotina</taxon>
        <taxon>Exobasidiomycetes</taxon>
        <taxon>Microstromatales</taxon>
        <taxon>Microstromatales incertae sedis</taxon>
        <taxon>Pseudomicrostroma</taxon>
    </lineage>
</organism>
<evidence type="ECO:0000256" key="3">
    <source>
        <dbReference type="ARBA" id="ARBA00006495"/>
    </source>
</evidence>
<comment type="pathway">
    <text evidence="19">Amino-acid biosynthesis; L-methionine biosynthesis via de novo pathway; L-homocysteine from L-cystathionine: step 1/1.</text>
</comment>
<keyword evidence="13" id="KW-0663">Pyridoxal phosphate</keyword>
<dbReference type="InterPro" id="IPR015421">
    <property type="entry name" value="PyrdxlP-dep_Trfase_major"/>
</dbReference>
<keyword evidence="9" id="KW-0808">Transferase</keyword>
<evidence type="ECO:0000256" key="18">
    <source>
        <dbReference type="ARBA" id="ARBA00029438"/>
    </source>
</evidence>
<reference evidence="26 27" key="1">
    <citation type="journal article" date="2018" name="Mol. Biol. Evol.">
        <title>Broad Genomic Sampling Reveals a Smut Pathogenic Ancestry of the Fungal Clade Ustilaginomycotina.</title>
        <authorList>
            <person name="Kijpornyongpan T."/>
            <person name="Mondo S.J."/>
            <person name="Barry K."/>
            <person name="Sandor L."/>
            <person name="Lee J."/>
            <person name="Lipzen A."/>
            <person name="Pangilinan J."/>
            <person name="LaButti K."/>
            <person name="Hainaut M."/>
            <person name="Henrissat B."/>
            <person name="Grigoriev I.V."/>
            <person name="Spatafora J.W."/>
            <person name="Aime M.C."/>
        </authorList>
    </citation>
    <scope>NUCLEOTIDE SEQUENCE [LARGE SCALE GENOMIC DNA]</scope>
    <source>
        <strain evidence="26 27">MCA 4718</strain>
    </source>
</reference>
<comment type="catalytic activity">
    <reaction evidence="22">
        <text>an S-substituted L-cysteine + H2O = a thiol + pyruvate + NH4(+)</text>
        <dbReference type="Rhea" id="RHEA:18121"/>
        <dbReference type="ChEBI" id="CHEBI:15361"/>
        <dbReference type="ChEBI" id="CHEBI:15377"/>
        <dbReference type="ChEBI" id="CHEBI:28938"/>
        <dbReference type="ChEBI" id="CHEBI:29256"/>
        <dbReference type="ChEBI" id="CHEBI:58717"/>
        <dbReference type="EC" id="4.4.1.13"/>
    </reaction>
</comment>
<comment type="similarity">
    <text evidence="4">Belongs to the trans-sulfuration enzymes family.</text>
</comment>
<keyword evidence="16" id="KW-0456">Lyase</keyword>
<dbReference type="Gene3D" id="3.90.1150.10">
    <property type="entry name" value="Aspartate Aminotransferase, domain 1"/>
    <property type="match status" value="1"/>
</dbReference>
<dbReference type="InterPro" id="IPR014721">
    <property type="entry name" value="Ribsml_uS5_D2-typ_fold_subgr"/>
</dbReference>
<comment type="cofactor">
    <cofactor evidence="1">
        <name>pyridoxal 5'-phosphate</name>
        <dbReference type="ChEBI" id="CHEBI:597326"/>
    </cofactor>
</comment>
<comment type="pathway">
    <text evidence="18">Isoprenoid biosynthesis; isopentenyl diphosphate biosynthesis via mevalonate pathway; isopentenyl diphosphate from (R)-mevalonate: step 1/3.</text>
</comment>
<evidence type="ECO:0000256" key="20">
    <source>
        <dbReference type="ARBA" id="ARBA00047213"/>
    </source>
</evidence>
<evidence type="ECO:0000313" key="27">
    <source>
        <dbReference type="Proteomes" id="UP000245942"/>
    </source>
</evidence>
<dbReference type="InterPro" id="IPR054542">
    <property type="entry name" value="Cys_met_metab_PP"/>
</dbReference>
<evidence type="ECO:0000256" key="23">
    <source>
        <dbReference type="ARBA" id="ARBA00072331"/>
    </source>
</evidence>
<dbReference type="SUPFAM" id="SSF54211">
    <property type="entry name" value="Ribosomal protein S5 domain 2-like"/>
    <property type="match status" value="1"/>
</dbReference>
<evidence type="ECO:0000256" key="19">
    <source>
        <dbReference type="ARBA" id="ARBA00046315"/>
    </source>
</evidence>
<comment type="catalytic activity">
    <reaction evidence="21">
        <text>L,L-cystathionine + H2O = L-homocysteine + pyruvate + NH4(+)</text>
        <dbReference type="Rhea" id="RHEA:13965"/>
        <dbReference type="ChEBI" id="CHEBI:15361"/>
        <dbReference type="ChEBI" id="CHEBI:15377"/>
        <dbReference type="ChEBI" id="CHEBI:28938"/>
        <dbReference type="ChEBI" id="CHEBI:58161"/>
        <dbReference type="ChEBI" id="CHEBI:58199"/>
    </reaction>
</comment>